<accession>A0AAV7TSZ8</accession>
<comment type="caution">
    <text evidence="1">The sequence shown here is derived from an EMBL/GenBank/DDBJ whole genome shotgun (WGS) entry which is preliminary data.</text>
</comment>
<dbReference type="AlphaFoldDB" id="A0AAV7TSZ8"/>
<evidence type="ECO:0000313" key="2">
    <source>
        <dbReference type="Proteomes" id="UP001066276"/>
    </source>
</evidence>
<keyword evidence="2" id="KW-1185">Reference proteome</keyword>
<name>A0AAV7TSZ8_PLEWA</name>
<gene>
    <name evidence="1" type="ORF">NDU88_004789</name>
</gene>
<evidence type="ECO:0000313" key="1">
    <source>
        <dbReference type="EMBL" id="KAJ1179555.1"/>
    </source>
</evidence>
<reference evidence="1" key="1">
    <citation type="journal article" date="2022" name="bioRxiv">
        <title>Sequencing and chromosome-scale assembly of the giantPleurodeles waltlgenome.</title>
        <authorList>
            <person name="Brown T."/>
            <person name="Elewa A."/>
            <person name="Iarovenko S."/>
            <person name="Subramanian E."/>
            <person name="Araus A.J."/>
            <person name="Petzold A."/>
            <person name="Susuki M."/>
            <person name="Suzuki K.-i.T."/>
            <person name="Hayashi T."/>
            <person name="Toyoda A."/>
            <person name="Oliveira C."/>
            <person name="Osipova E."/>
            <person name="Leigh N.D."/>
            <person name="Simon A."/>
            <person name="Yun M.H."/>
        </authorList>
    </citation>
    <scope>NUCLEOTIDE SEQUENCE</scope>
    <source>
        <strain evidence="1">20211129_DDA</strain>
        <tissue evidence="1">Liver</tissue>
    </source>
</reference>
<dbReference type="EMBL" id="JANPWB010000006">
    <property type="protein sequence ID" value="KAJ1179555.1"/>
    <property type="molecule type" value="Genomic_DNA"/>
</dbReference>
<proteinExistence type="predicted"/>
<dbReference type="Proteomes" id="UP001066276">
    <property type="component" value="Chromosome 3_2"/>
</dbReference>
<organism evidence="1 2">
    <name type="scientific">Pleurodeles waltl</name>
    <name type="common">Iberian ribbed newt</name>
    <dbReference type="NCBI Taxonomy" id="8319"/>
    <lineage>
        <taxon>Eukaryota</taxon>
        <taxon>Metazoa</taxon>
        <taxon>Chordata</taxon>
        <taxon>Craniata</taxon>
        <taxon>Vertebrata</taxon>
        <taxon>Euteleostomi</taxon>
        <taxon>Amphibia</taxon>
        <taxon>Batrachia</taxon>
        <taxon>Caudata</taxon>
        <taxon>Salamandroidea</taxon>
        <taxon>Salamandridae</taxon>
        <taxon>Pleurodelinae</taxon>
        <taxon>Pleurodeles</taxon>
    </lineage>
</organism>
<sequence>MRRLRRKPPVSRYGVDECCPAKYYRNLGTALIELGDRGKRSRGRTQKRGKSTVRIQGARRAVLHRVAWGTSNLVLDSSSLDQDAHEVTRAY</sequence>
<protein>
    <submittedName>
        <fullName evidence="1">Uncharacterized protein</fullName>
    </submittedName>
</protein>